<gene>
    <name evidence="2" type="ORF">CWE13_10355</name>
</gene>
<dbReference type="Pfam" id="PF01381">
    <property type="entry name" value="HTH_3"/>
    <property type="match status" value="1"/>
</dbReference>
<feature type="domain" description="HTH cro/C1-type" evidence="1">
    <location>
        <begin position="31"/>
        <end position="75"/>
    </location>
</feature>
<dbReference type="Proteomes" id="UP000286934">
    <property type="component" value="Unassembled WGS sequence"/>
</dbReference>
<dbReference type="GO" id="GO:0003677">
    <property type="term" value="F:DNA binding"/>
    <property type="evidence" value="ECO:0007669"/>
    <property type="project" value="UniProtKB-KW"/>
</dbReference>
<dbReference type="AlphaFoldDB" id="A0A432WQ64"/>
<organism evidence="2 3">
    <name type="scientific">Aliidiomarina shirensis</name>
    <dbReference type="NCBI Taxonomy" id="1048642"/>
    <lineage>
        <taxon>Bacteria</taxon>
        <taxon>Pseudomonadati</taxon>
        <taxon>Pseudomonadota</taxon>
        <taxon>Gammaproteobacteria</taxon>
        <taxon>Alteromonadales</taxon>
        <taxon>Idiomarinaceae</taxon>
        <taxon>Aliidiomarina</taxon>
    </lineage>
</organism>
<sequence>MHNLSPDERKALIAQIDEALASNTISIGKAVKKIRTELYGMNQNDYAKFINISDKTLRDVEKGNTDPRLSIVNKLLAPGSFQVSARAVKRVI</sequence>
<accession>A0A432WQ64</accession>
<comment type="caution">
    <text evidence="2">The sequence shown here is derived from an EMBL/GenBank/DDBJ whole genome shotgun (WGS) entry which is preliminary data.</text>
</comment>
<dbReference type="SUPFAM" id="SSF47413">
    <property type="entry name" value="lambda repressor-like DNA-binding domains"/>
    <property type="match status" value="1"/>
</dbReference>
<evidence type="ECO:0000313" key="2">
    <source>
        <dbReference type="EMBL" id="RUO35942.1"/>
    </source>
</evidence>
<dbReference type="EMBL" id="PIPP01000005">
    <property type="protein sequence ID" value="RUO35942.1"/>
    <property type="molecule type" value="Genomic_DNA"/>
</dbReference>
<protein>
    <submittedName>
        <fullName evidence="2">DNA-binding protein</fullName>
    </submittedName>
</protein>
<keyword evidence="3" id="KW-1185">Reference proteome</keyword>
<name>A0A432WQ64_9GAMM</name>
<reference evidence="3" key="1">
    <citation type="journal article" date="2018" name="Front. Microbiol.">
        <title>Genome-Based Analysis Reveals the Taxonomy and Diversity of the Family Idiomarinaceae.</title>
        <authorList>
            <person name="Liu Y."/>
            <person name="Lai Q."/>
            <person name="Shao Z."/>
        </authorList>
    </citation>
    <scope>NUCLEOTIDE SEQUENCE [LARGE SCALE GENOMIC DNA]</scope>
    <source>
        <strain evidence="3">AIS</strain>
    </source>
</reference>
<keyword evidence="2" id="KW-0238">DNA-binding</keyword>
<dbReference type="RefSeq" id="WP_126808360.1">
    <property type="nucleotide sequence ID" value="NZ_PIPP01000005.1"/>
</dbReference>
<proteinExistence type="predicted"/>
<dbReference type="OrthoDB" id="6240846at2"/>
<dbReference type="PROSITE" id="PS50943">
    <property type="entry name" value="HTH_CROC1"/>
    <property type="match status" value="1"/>
</dbReference>
<evidence type="ECO:0000259" key="1">
    <source>
        <dbReference type="PROSITE" id="PS50943"/>
    </source>
</evidence>
<dbReference type="InterPro" id="IPR001387">
    <property type="entry name" value="Cro/C1-type_HTH"/>
</dbReference>
<dbReference type="InterPro" id="IPR010982">
    <property type="entry name" value="Lambda_DNA-bd_dom_sf"/>
</dbReference>
<evidence type="ECO:0000313" key="3">
    <source>
        <dbReference type="Proteomes" id="UP000286934"/>
    </source>
</evidence>
<dbReference type="Gene3D" id="1.10.260.40">
    <property type="entry name" value="lambda repressor-like DNA-binding domains"/>
    <property type="match status" value="1"/>
</dbReference>